<evidence type="ECO:0000256" key="4">
    <source>
        <dbReference type="HAMAP-Rule" id="MF_00929"/>
    </source>
</evidence>
<evidence type="ECO:0000313" key="5">
    <source>
        <dbReference type="EMBL" id="MUG45094.1"/>
    </source>
</evidence>
<comment type="similarity">
    <text evidence="4">Belongs to the cellobiose 2-epimerase family.</text>
</comment>
<dbReference type="OrthoDB" id="5141876at2"/>
<evidence type="ECO:0000256" key="2">
    <source>
        <dbReference type="ARBA" id="ARBA00008558"/>
    </source>
</evidence>
<proteinExistence type="inferred from homology"/>
<sequence>MNKQVDAAAWLEEIEGELNNNILRFWMERTVDVDHGGFIGEMDHAGAIRPQAAKSLVLNARILWTFSAAHRVYPHAGYLRIADRAYSYLQDKFIDHEFGGLYWMVDYTGQPIQDKKQVYGQAFVIYALSEYHLASGRPEPVQQAIRLFELLEKHSYDSIHQGYIEALARDWQVTDDLTLSNKDLNEKKSMNTHLHVLEAYTNLYRVWKSETLERKLKELIHVTLDHIVNAENAHFHLFFDEEWNVKSTHISYGHDIEGSWLLMEAAEVLEHDHALLEQVKQTAIAMAEATLAEGVDQDGGLWNEADEQGLTDTNKDWWPQAEAMVGFYNAYQLTGDKKFMAAAQNSWQFIRRFISDPAHGEWHWAVHQDGTPIKTEPKVSAWKCPYHNGRACLEMISRLDALI</sequence>
<dbReference type="PANTHER" id="PTHR15108">
    <property type="entry name" value="N-ACYLGLUCOSAMINE-2-EPIMERASE"/>
    <property type="match status" value="1"/>
</dbReference>
<comment type="function">
    <text evidence="4">Catalyzes the reversible epimerization of cellobiose to 4-O-beta-D-glucopyranosyl-D-mannose (Glc-Man).</text>
</comment>
<dbReference type="HAMAP" id="MF_00929">
    <property type="entry name" value="Cellobiose_2_epim"/>
    <property type="match status" value="1"/>
</dbReference>
<evidence type="ECO:0000256" key="3">
    <source>
        <dbReference type="ARBA" id="ARBA00023235"/>
    </source>
</evidence>
<dbReference type="Pfam" id="PF07221">
    <property type="entry name" value="GlcNAc_2-epim"/>
    <property type="match status" value="1"/>
</dbReference>
<protein>
    <recommendedName>
        <fullName evidence="4">Cellobiose 2-epimerase</fullName>
        <shortName evidence="4">CE</shortName>
        <ecNumber evidence="4">5.1.3.11</ecNumber>
    </recommendedName>
</protein>
<gene>
    <name evidence="5" type="ORF">GNP95_08805</name>
</gene>
<comment type="catalytic activity">
    <reaction evidence="1 4">
        <text>D-cellobiose = beta-D-glucosyl-(1-&gt;4)-D-mannopyranose</text>
        <dbReference type="Rhea" id="RHEA:23384"/>
        <dbReference type="ChEBI" id="CHEBI:17057"/>
        <dbReference type="ChEBI" id="CHEBI:47931"/>
        <dbReference type="EC" id="5.1.3.11"/>
    </reaction>
</comment>
<dbReference type="EMBL" id="WNZW01000002">
    <property type="protein sequence ID" value="MUG45094.1"/>
    <property type="molecule type" value="Genomic_DNA"/>
</dbReference>
<dbReference type="GO" id="GO:0047736">
    <property type="term" value="F:cellobiose epimerase activity"/>
    <property type="evidence" value="ECO:0007669"/>
    <property type="project" value="UniProtKB-UniRule"/>
</dbReference>
<evidence type="ECO:0000313" key="6">
    <source>
        <dbReference type="Proteomes" id="UP000447876"/>
    </source>
</evidence>
<dbReference type="SUPFAM" id="SSF48208">
    <property type="entry name" value="Six-hairpin glycosidases"/>
    <property type="match status" value="1"/>
</dbReference>
<dbReference type="EC" id="5.1.3.11" evidence="4"/>
<accession>A0A7X2Z1L6</accession>
<dbReference type="RefSeq" id="WP_155610468.1">
    <property type="nucleotide sequence ID" value="NZ_WNZW01000002.1"/>
</dbReference>
<organism evidence="5 6">
    <name type="scientific">Paenibacillus woosongensis</name>
    <dbReference type="NCBI Taxonomy" id="307580"/>
    <lineage>
        <taxon>Bacteria</taxon>
        <taxon>Bacillati</taxon>
        <taxon>Bacillota</taxon>
        <taxon>Bacilli</taxon>
        <taxon>Bacillales</taxon>
        <taxon>Paenibacillaceae</taxon>
        <taxon>Paenibacillus</taxon>
    </lineage>
</organism>
<dbReference type="InterPro" id="IPR010819">
    <property type="entry name" value="AGE/CE"/>
</dbReference>
<dbReference type="Proteomes" id="UP000447876">
    <property type="component" value="Unassembled WGS sequence"/>
</dbReference>
<comment type="caution">
    <text evidence="5">The sequence shown here is derived from an EMBL/GenBank/DDBJ whole genome shotgun (WGS) entry which is preliminary data.</text>
</comment>
<dbReference type="Gene3D" id="1.50.10.10">
    <property type="match status" value="1"/>
</dbReference>
<dbReference type="AlphaFoldDB" id="A0A7X2Z1L6"/>
<dbReference type="InterPro" id="IPR008928">
    <property type="entry name" value="6-hairpin_glycosidase_sf"/>
</dbReference>
<evidence type="ECO:0000256" key="1">
    <source>
        <dbReference type="ARBA" id="ARBA00001470"/>
    </source>
</evidence>
<name>A0A7X2Z1L6_9BACL</name>
<keyword evidence="3 4" id="KW-0413">Isomerase</keyword>
<dbReference type="GO" id="GO:0005975">
    <property type="term" value="P:carbohydrate metabolic process"/>
    <property type="evidence" value="ECO:0007669"/>
    <property type="project" value="InterPro"/>
</dbReference>
<reference evidence="5 6" key="1">
    <citation type="submission" date="2019-11" db="EMBL/GenBank/DDBJ databases">
        <title>Draft genome sequences of five Paenibacillus species of dairy origin.</title>
        <authorList>
            <person name="Olajide A.M."/>
            <person name="Chen S."/>
            <person name="Lapointe G."/>
        </authorList>
    </citation>
    <scope>NUCLEOTIDE SEQUENCE [LARGE SCALE GENOMIC DNA]</scope>
    <source>
        <strain evidence="5 6">12CR55</strain>
    </source>
</reference>
<dbReference type="InterPro" id="IPR028584">
    <property type="entry name" value="Cellobiose_2_epim"/>
</dbReference>
<comment type="similarity">
    <text evidence="2">Belongs to the N-acylglucosamine 2-epimerase family.</text>
</comment>
<dbReference type="InterPro" id="IPR012341">
    <property type="entry name" value="6hp_glycosidase-like_sf"/>
</dbReference>